<dbReference type="EMBL" id="CYGY02000101">
    <property type="protein sequence ID" value="SIT51084.1"/>
    <property type="molecule type" value="Genomic_DNA"/>
</dbReference>
<protein>
    <submittedName>
        <fullName evidence="1">Uncharacterized protein</fullName>
    </submittedName>
</protein>
<evidence type="ECO:0000313" key="1">
    <source>
        <dbReference type="EMBL" id="SIT51084.1"/>
    </source>
</evidence>
<comment type="caution">
    <text evidence="1">The sequence shown here is derived from an EMBL/GenBank/DDBJ whole genome shotgun (WGS) entry which is preliminary data.</text>
</comment>
<dbReference type="Proteomes" id="UP000195569">
    <property type="component" value="Unassembled WGS sequence"/>
</dbReference>
<gene>
    <name evidence="1" type="ORF">BN2476_1010001</name>
</gene>
<name>A0A1N7SUQ8_9BURK</name>
<organism evidence="1 2">
    <name type="scientific">Paraburkholderia piptadeniae</name>
    <dbReference type="NCBI Taxonomy" id="1701573"/>
    <lineage>
        <taxon>Bacteria</taxon>
        <taxon>Pseudomonadati</taxon>
        <taxon>Pseudomonadota</taxon>
        <taxon>Betaproteobacteria</taxon>
        <taxon>Burkholderiales</taxon>
        <taxon>Burkholderiaceae</taxon>
        <taxon>Paraburkholderia</taxon>
    </lineage>
</organism>
<proteinExistence type="predicted"/>
<accession>A0A1N7SUQ8</accession>
<keyword evidence="2" id="KW-1185">Reference proteome</keyword>
<sequence length="26" mass="2729">MLGTMAGVFVALAYITLALHSHANAR</sequence>
<dbReference type="AlphaFoldDB" id="A0A1N7SUQ8"/>
<reference evidence="1" key="1">
    <citation type="submission" date="2016-12" db="EMBL/GenBank/DDBJ databases">
        <authorList>
            <person name="Moulin L."/>
        </authorList>
    </citation>
    <scope>NUCLEOTIDE SEQUENCE [LARGE SCALE GENOMIC DNA]</scope>
    <source>
        <strain evidence="1">STM 7183</strain>
    </source>
</reference>
<evidence type="ECO:0000313" key="2">
    <source>
        <dbReference type="Proteomes" id="UP000195569"/>
    </source>
</evidence>